<dbReference type="Proteomes" id="UP000190285">
    <property type="component" value="Unassembled WGS sequence"/>
</dbReference>
<dbReference type="SUPFAM" id="SSF158622">
    <property type="entry name" value="YheA/YmcA-like"/>
    <property type="match status" value="1"/>
</dbReference>
<proteinExistence type="predicted"/>
<evidence type="ECO:0000313" key="1">
    <source>
        <dbReference type="EMBL" id="SKC38203.1"/>
    </source>
</evidence>
<gene>
    <name evidence="1" type="ORF">SAMN02194393_00346</name>
</gene>
<dbReference type="Gene3D" id="1.20.1500.10">
    <property type="entry name" value="YheA/YmcA-like"/>
    <property type="match status" value="1"/>
</dbReference>
<organism evidence="1 2">
    <name type="scientific">Maledivibacter halophilus</name>
    <dbReference type="NCBI Taxonomy" id="36842"/>
    <lineage>
        <taxon>Bacteria</taxon>
        <taxon>Bacillati</taxon>
        <taxon>Bacillota</taxon>
        <taxon>Clostridia</taxon>
        <taxon>Peptostreptococcales</taxon>
        <taxon>Caminicellaceae</taxon>
        <taxon>Maledivibacter</taxon>
    </lineage>
</organism>
<dbReference type="OrthoDB" id="1739595at2"/>
<accession>A0A1T5IGR6</accession>
<sequence length="111" mass="13401">MFFEKEINELVNSISKTNEFKEFKKAKANINKYPDLKEELEDFQKKQIDLYNMNMRGEKNDWLTSDLNRSFKKLSKFPEIHKLLSSGKEFNDMMFKLYKTINDLLNSQFEK</sequence>
<evidence type="ECO:0000313" key="2">
    <source>
        <dbReference type="Proteomes" id="UP000190285"/>
    </source>
</evidence>
<name>A0A1T5IGR6_9FIRM</name>
<dbReference type="InterPro" id="IPR023378">
    <property type="entry name" value="YheA/YmcA-like_dom_sf"/>
</dbReference>
<keyword evidence="2" id="KW-1185">Reference proteome</keyword>
<dbReference type="RefSeq" id="WP_079488861.1">
    <property type="nucleotide sequence ID" value="NZ_FUZT01000001.1"/>
</dbReference>
<reference evidence="1 2" key="1">
    <citation type="submission" date="2017-02" db="EMBL/GenBank/DDBJ databases">
        <authorList>
            <person name="Peterson S.W."/>
        </authorList>
    </citation>
    <scope>NUCLEOTIDE SEQUENCE [LARGE SCALE GENOMIC DNA]</scope>
    <source>
        <strain evidence="1 2">M1</strain>
    </source>
</reference>
<dbReference type="EMBL" id="FUZT01000001">
    <property type="protein sequence ID" value="SKC38203.1"/>
    <property type="molecule type" value="Genomic_DNA"/>
</dbReference>
<protein>
    <submittedName>
        <fullName evidence="1">Control of competence regulator ComK, YlbF/YmcA</fullName>
    </submittedName>
</protein>
<dbReference type="Pfam" id="PF06133">
    <property type="entry name" value="Com_YlbF"/>
    <property type="match status" value="1"/>
</dbReference>
<dbReference type="InterPro" id="IPR010368">
    <property type="entry name" value="Com_YlbF"/>
</dbReference>
<dbReference type="AlphaFoldDB" id="A0A1T5IGR6"/>